<dbReference type="SUPFAM" id="SSF47240">
    <property type="entry name" value="Ferritin-like"/>
    <property type="match status" value="1"/>
</dbReference>
<dbReference type="InterPro" id="IPR003251">
    <property type="entry name" value="Rr_diiron-bd_dom"/>
</dbReference>
<dbReference type="InterPro" id="IPR012347">
    <property type="entry name" value="Ferritin-like"/>
</dbReference>
<proteinExistence type="predicted"/>
<reference evidence="2 3" key="1">
    <citation type="submission" date="2016-03" db="EMBL/GenBank/DDBJ databases">
        <title>Complete genome sequence of Thermococcus profundus strain DT5432.</title>
        <authorList>
            <person name="Oger P.M."/>
        </authorList>
    </citation>
    <scope>NUCLEOTIDE SEQUENCE [LARGE SCALE GENOMIC DNA]</scope>
    <source>
        <strain evidence="2 3">DT 5432</strain>
    </source>
</reference>
<dbReference type="KEGG" id="tprf:A3L09_04695"/>
<dbReference type="AlphaFoldDB" id="A0A2Z2MA20"/>
<accession>A0A2Z2MA20</accession>
<dbReference type="Pfam" id="PF02915">
    <property type="entry name" value="Rubrerythrin"/>
    <property type="match status" value="1"/>
</dbReference>
<dbReference type="GO" id="GO:0046872">
    <property type="term" value="F:metal ion binding"/>
    <property type="evidence" value="ECO:0007669"/>
    <property type="project" value="InterPro"/>
</dbReference>
<evidence type="ECO:0000313" key="2">
    <source>
        <dbReference type="EMBL" id="ASJ02606.1"/>
    </source>
</evidence>
<dbReference type="OrthoDB" id="91829at2157"/>
<dbReference type="Gene3D" id="1.20.1260.10">
    <property type="match status" value="1"/>
</dbReference>
<evidence type="ECO:0000313" key="3">
    <source>
        <dbReference type="Proteomes" id="UP000250179"/>
    </source>
</evidence>
<evidence type="ECO:0000259" key="1">
    <source>
        <dbReference type="PROSITE" id="PS50905"/>
    </source>
</evidence>
<protein>
    <recommendedName>
        <fullName evidence="1">Ferritin-like diiron domain-containing protein</fullName>
    </recommendedName>
</protein>
<keyword evidence="3" id="KW-1185">Reference proteome</keyword>
<gene>
    <name evidence="2" type="ORF">A3L09_04695</name>
</gene>
<name>A0A2Z2MA20_THEPR</name>
<dbReference type="InterPro" id="IPR009040">
    <property type="entry name" value="Ferritin-like_diiron"/>
</dbReference>
<dbReference type="Proteomes" id="UP000250179">
    <property type="component" value="Chromosome"/>
</dbReference>
<dbReference type="InterPro" id="IPR009078">
    <property type="entry name" value="Ferritin-like_SF"/>
</dbReference>
<dbReference type="PROSITE" id="PS50905">
    <property type="entry name" value="FERRITIN_LIKE"/>
    <property type="match status" value="1"/>
</dbReference>
<dbReference type="EMBL" id="CP014862">
    <property type="protein sequence ID" value="ASJ02606.1"/>
    <property type="molecule type" value="Genomic_DNA"/>
</dbReference>
<dbReference type="RefSeq" id="WP_088857864.1">
    <property type="nucleotide sequence ID" value="NZ_CP014862.1"/>
</dbReference>
<feature type="domain" description="Ferritin-like diiron" evidence="1">
    <location>
        <begin position="18"/>
        <end position="97"/>
    </location>
</feature>
<dbReference type="GO" id="GO:0016491">
    <property type="term" value="F:oxidoreductase activity"/>
    <property type="evidence" value="ECO:0007669"/>
    <property type="project" value="InterPro"/>
</dbReference>
<sequence length="97" mass="11635">MEKTDDNLIPELRDLLGKLMRLDEKELISYWIEGELEEAEMYSELARTIRDIVWDDRIPKVFEELANQRLQHSEILLKTYKSLFREEPTKNVDLPPM</sequence>
<organism evidence="2 3">
    <name type="scientific">Thermococcus profundus</name>
    <dbReference type="NCBI Taxonomy" id="49899"/>
    <lineage>
        <taxon>Archaea</taxon>
        <taxon>Methanobacteriati</taxon>
        <taxon>Methanobacteriota</taxon>
        <taxon>Thermococci</taxon>
        <taxon>Thermococcales</taxon>
        <taxon>Thermococcaceae</taxon>
        <taxon>Thermococcus</taxon>
    </lineage>
</organism>
<dbReference type="GeneID" id="33319687"/>